<feature type="region of interest" description="Disordered" evidence="1">
    <location>
        <begin position="211"/>
        <end position="280"/>
    </location>
</feature>
<evidence type="ECO:0000313" key="3">
    <source>
        <dbReference type="Proteomes" id="UP000704712"/>
    </source>
</evidence>
<evidence type="ECO:0000256" key="1">
    <source>
        <dbReference type="SAM" id="MobiDB-lite"/>
    </source>
</evidence>
<sequence length="280" mass="31278">MALLAPRYEAEHFRNGPQAPKRSYKVMVFFLEYRLGEAYAFTRFVLCLICVSPGMVAPTTINQSLDCETSSEPLHNVGNRLKRVRDESRDHSDRPPSFDEGVSALQRRRGGESVTSLKDFSLEPESQAEVTTSSTTVDPADRCSQSTVTESYTPPPSLFDEASTTGGSPRLQSSQASTADRWSPARPSRREALMARIDFSKVLSPAQCVSQTTSDLSSPGFAIISDSSLNSARADAKRRREEREERELADKREREQRDSDRRAEAALAEQRIVTVERRQP</sequence>
<organism evidence="2 3">
    <name type="scientific">Phytophthora infestans</name>
    <name type="common">Potato late blight agent</name>
    <name type="synonym">Botrytis infestans</name>
    <dbReference type="NCBI Taxonomy" id="4787"/>
    <lineage>
        <taxon>Eukaryota</taxon>
        <taxon>Sar</taxon>
        <taxon>Stramenopiles</taxon>
        <taxon>Oomycota</taxon>
        <taxon>Peronosporomycetes</taxon>
        <taxon>Peronosporales</taxon>
        <taxon>Peronosporaceae</taxon>
        <taxon>Phytophthora</taxon>
    </lineage>
</organism>
<gene>
    <name evidence="2" type="ORF">GN958_ATG20853</name>
</gene>
<feature type="compositionally biased region" description="Polar residues" evidence="1">
    <location>
        <begin position="128"/>
        <end position="152"/>
    </location>
</feature>
<feature type="region of interest" description="Disordered" evidence="1">
    <location>
        <begin position="69"/>
        <end position="188"/>
    </location>
</feature>
<dbReference type="EMBL" id="JAACNO010002901">
    <property type="protein sequence ID" value="KAF4129961.1"/>
    <property type="molecule type" value="Genomic_DNA"/>
</dbReference>
<protein>
    <submittedName>
        <fullName evidence="2">Uncharacterized protein</fullName>
    </submittedName>
</protein>
<evidence type="ECO:0000313" key="2">
    <source>
        <dbReference type="EMBL" id="KAF4129961.1"/>
    </source>
</evidence>
<dbReference type="Proteomes" id="UP000704712">
    <property type="component" value="Unassembled WGS sequence"/>
</dbReference>
<proteinExistence type="predicted"/>
<dbReference type="AlphaFoldDB" id="A0A8S9TN88"/>
<reference evidence="2" key="1">
    <citation type="submission" date="2020-03" db="EMBL/GenBank/DDBJ databases">
        <title>Hybrid Assembly of Korean Phytophthora infestans isolates.</title>
        <authorList>
            <person name="Prokchorchik M."/>
            <person name="Lee Y."/>
            <person name="Seo J."/>
            <person name="Cho J.-H."/>
            <person name="Park Y.-E."/>
            <person name="Jang D.-C."/>
            <person name="Im J.-S."/>
            <person name="Choi J.-G."/>
            <person name="Park H.-J."/>
            <person name="Lee G.-B."/>
            <person name="Lee Y.-G."/>
            <person name="Hong S.-Y."/>
            <person name="Cho K."/>
            <person name="Sohn K.H."/>
        </authorList>
    </citation>
    <scope>NUCLEOTIDE SEQUENCE</scope>
    <source>
        <strain evidence="2">KR_2_A2</strain>
    </source>
</reference>
<name>A0A8S9TN88_PHYIN</name>
<feature type="compositionally biased region" description="Polar residues" evidence="1">
    <location>
        <begin position="162"/>
        <end position="180"/>
    </location>
</feature>
<feature type="compositionally biased region" description="Basic and acidic residues" evidence="1">
    <location>
        <begin position="234"/>
        <end position="264"/>
    </location>
</feature>
<accession>A0A8S9TN88</accession>
<feature type="compositionally biased region" description="Basic and acidic residues" evidence="1">
    <location>
        <begin position="84"/>
        <end position="97"/>
    </location>
</feature>
<comment type="caution">
    <text evidence="2">The sequence shown here is derived from an EMBL/GenBank/DDBJ whole genome shotgun (WGS) entry which is preliminary data.</text>
</comment>